<feature type="transmembrane region" description="Helical" evidence="1">
    <location>
        <begin position="578"/>
        <end position="598"/>
    </location>
</feature>
<name>A0A1I5ETM2_9CLOT</name>
<keyword evidence="1" id="KW-0472">Membrane</keyword>
<proteinExistence type="predicted"/>
<feature type="transmembrane region" description="Helical" evidence="1">
    <location>
        <begin position="610"/>
        <end position="630"/>
    </location>
</feature>
<organism evidence="2 3">
    <name type="scientific">Proteiniclasticum ruminis</name>
    <dbReference type="NCBI Taxonomy" id="398199"/>
    <lineage>
        <taxon>Bacteria</taxon>
        <taxon>Bacillati</taxon>
        <taxon>Bacillota</taxon>
        <taxon>Clostridia</taxon>
        <taxon>Eubacteriales</taxon>
        <taxon>Clostridiaceae</taxon>
        <taxon>Proteiniclasticum</taxon>
    </lineage>
</organism>
<evidence type="ECO:0000256" key="1">
    <source>
        <dbReference type="SAM" id="Phobius"/>
    </source>
</evidence>
<keyword evidence="1" id="KW-0812">Transmembrane</keyword>
<dbReference type="EMBL" id="FOVK01000021">
    <property type="protein sequence ID" value="SFO14797.1"/>
    <property type="molecule type" value="Genomic_DNA"/>
</dbReference>
<evidence type="ECO:0000313" key="2">
    <source>
        <dbReference type="EMBL" id="SFO14797.1"/>
    </source>
</evidence>
<protein>
    <submittedName>
        <fullName evidence="2">Uncharacterized protein</fullName>
    </submittedName>
</protein>
<reference evidence="2 3" key="1">
    <citation type="submission" date="2016-10" db="EMBL/GenBank/DDBJ databases">
        <authorList>
            <person name="de Groot N.N."/>
        </authorList>
    </citation>
    <scope>NUCLEOTIDE SEQUENCE [LARGE SCALE GENOMIC DNA]</scope>
    <source>
        <strain evidence="2 3">ML2</strain>
    </source>
</reference>
<keyword evidence="1" id="KW-1133">Transmembrane helix</keyword>
<sequence>MENNLYRLGALMFDDDSSSFSRKTTIRKIIEAFFVLKENCTVLCSELPELVKDAFDIELHIDEIQKVLYNSKNFEFIGGHCQKQHSDYCSLQVHLTIKRYELVSQKEYYNSIYRYIDEYYNSDEEIRNIITNEEFTKLIEDFLYSVFVQNIAKSSRMFDVSIDKKDLLTDLKVSEERKKIINSFLDYDDDNKNKAIYNIGSLAIEYVILNGGIDLQSQESNILKKVLYLDTNIIYRLLGINGEQRKIKVRNLISRCIETGQQIKISYTSKKEFFDSIDYQLQKVVRYPSNIRYTEPIDNAIIKDYYDTKSGNAKFYRAKVQAEYEDLIREFSIVEEKYDFYGTARGKDRLAIDRYASSIAGYKNKTLKEALPDATNTYYIEKLRSNQGKTFRELKEFFLTSDKNLINWETEAKETYPVTIYPSNWLSIILRFGSRTNDDYRSFVSFIRNVPHEEKRDLDVVLATMQVIAQKAETAEKQKALFEIFVENEYESILKKSNFEEKIIYIEETIPPYIDRMFEEQSEVIRRLEEQSRLNTIKQQKEIENLRHEFEEDKSSDDKQRLELCEEKFNSEIADRKLRLVISIIVFIGCIIGLIYTLPNILSVDNTNKSKILIEFFISSISFPVLLWSIKNIYKTSSVKSLKQDLLLKEITKQEIDLLLENRNKLFLVVLFF</sequence>
<dbReference type="Proteomes" id="UP000181899">
    <property type="component" value="Unassembled WGS sequence"/>
</dbReference>
<evidence type="ECO:0000313" key="3">
    <source>
        <dbReference type="Proteomes" id="UP000181899"/>
    </source>
</evidence>
<dbReference type="AlphaFoldDB" id="A0A1I5ETM2"/>
<dbReference type="RefSeq" id="WP_074913192.1">
    <property type="nucleotide sequence ID" value="NZ_FOVK01000021.1"/>
</dbReference>
<dbReference type="OrthoDB" id="2084566at2"/>
<accession>A0A1I5ETM2</accession>
<gene>
    <name evidence="2" type="ORF">SAMN04488695_1211</name>
</gene>
<keyword evidence="3" id="KW-1185">Reference proteome</keyword>